<keyword evidence="7" id="KW-0808">Transferase</keyword>
<evidence type="ECO:0000256" key="11">
    <source>
        <dbReference type="ARBA" id="ARBA00022840"/>
    </source>
</evidence>
<dbReference type="PANTHER" id="PTHR44936:SF5">
    <property type="entry name" value="SENSOR HISTIDINE KINASE ENVZ"/>
    <property type="match status" value="1"/>
</dbReference>
<evidence type="ECO:0000313" key="18">
    <source>
        <dbReference type="EMBL" id="GEP60156.1"/>
    </source>
</evidence>
<protein>
    <recommendedName>
        <fullName evidence="3">histidine kinase</fullName>
        <ecNumber evidence="3">2.7.13.3</ecNumber>
    </recommendedName>
</protein>
<dbReference type="OrthoDB" id="9804645at2"/>
<dbReference type="InterPro" id="IPR004358">
    <property type="entry name" value="Sig_transdc_His_kin-like_C"/>
</dbReference>
<dbReference type="InterPro" id="IPR003661">
    <property type="entry name" value="HisK_dim/P_dom"/>
</dbReference>
<dbReference type="SUPFAM" id="SSF47384">
    <property type="entry name" value="Homodimeric domain of signal transducing histidine kinase"/>
    <property type="match status" value="1"/>
</dbReference>
<keyword evidence="13" id="KW-0902">Two-component regulatory system</keyword>
<evidence type="ECO:0000256" key="4">
    <source>
        <dbReference type="ARBA" id="ARBA00022475"/>
    </source>
</evidence>
<keyword evidence="14 15" id="KW-0472">Membrane</keyword>
<evidence type="ECO:0000256" key="8">
    <source>
        <dbReference type="ARBA" id="ARBA00022692"/>
    </source>
</evidence>
<dbReference type="Gene3D" id="1.10.287.130">
    <property type="match status" value="1"/>
</dbReference>
<keyword evidence="12 15" id="KW-1133">Transmembrane helix</keyword>
<reference evidence="18 19" key="1">
    <citation type="submission" date="2019-07" db="EMBL/GenBank/DDBJ databases">
        <title>Whole genome shotgun sequence of Reyranella soli NBRC 108950.</title>
        <authorList>
            <person name="Hosoyama A."/>
            <person name="Uohara A."/>
            <person name="Ohji S."/>
            <person name="Ichikawa N."/>
        </authorList>
    </citation>
    <scope>NUCLEOTIDE SEQUENCE [LARGE SCALE GENOMIC DNA]</scope>
    <source>
        <strain evidence="18 19">NBRC 108950</strain>
    </source>
</reference>
<keyword evidence="11" id="KW-0067">ATP-binding</keyword>
<evidence type="ECO:0000256" key="7">
    <source>
        <dbReference type="ARBA" id="ARBA00022679"/>
    </source>
</evidence>
<dbReference type="EMBL" id="BKAJ01000152">
    <property type="protein sequence ID" value="GEP60156.1"/>
    <property type="molecule type" value="Genomic_DNA"/>
</dbReference>
<comment type="subcellular location">
    <subcellularLocation>
        <location evidence="2">Cell inner membrane</location>
        <topology evidence="2">Multi-pass membrane protein</topology>
    </subcellularLocation>
</comment>
<evidence type="ECO:0000256" key="13">
    <source>
        <dbReference type="ARBA" id="ARBA00023012"/>
    </source>
</evidence>
<evidence type="ECO:0000256" key="2">
    <source>
        <dbReference type="ARBA" id="ARBA00004429"/>
    </source>
</evidence>
<dbReference type="Pfam" id="PF02518">
    <property type="entry name" value="HATPase_c"/>
    <property type="match status" value="1"/>
</dbReference>
<dbReference type="InterPro" id="IPR036097">
    <property type="entry name" value="HisK_dim/P_sf"/>
</dbReference>
<keyword evidence="4" id="KW-1003">Cell membrane</keyword>
<dbReference type="InterPro" id="IPR036890">
    <property type="entry name" value="HATPase_C_sf"/>
</dbReference>
<dbReference type="PROSITE" id="PS50109">
    <property type="entry name" value="HIS_KIN"/>
    <property type="match status" value="1"/>
</dbReference>
<dbReference type="AlphaFoldDB" id="A0A512NMI5"/>
<evidence type="ECO:0000259" key="17">
    <source>
        <dbReference type="PROSITE" id="PS50885"/>
    </source>
</evidence>
<dbReference type="PRINTS" id="PR00344">
    <property type="entry name" value="BCTRLSENSOR"/>
</dbReference>
<dbReference type="CDD" id="cd00082">
    <property type="entry name" value="HisKA"/>
    <property type="match status" value="1"/>
</dbReference>
<keyword evidence="19" id="KW-1185">Reference proteome</keyword>
<comment type="caution">
    <text evidence="18">The sequence shown here is derived from an EMBL/GenBank/DDBJ whole genome shotgun (WGS) entry which is preliminary data.</text>
</comment>
<evidence type="ECO:0000256" key="5">
    <source>
        <dbReference type="ARBA" id="ARBA00022519"/>
    </source>
</evidence>
<comment type="catalytic activity">
    <reaction evidence="1">
        <text>ATP + protein L-histidine = ADP + protein N-phospho-L-histidine.</text>
        <dbReference type="EC" id="2.7.13.3"/>
    </reaction>
</comment>
<dbReference type="InterPro" id="IPR003594">
    <property type="entry name" value="HATPase_dom"/>
</dbReference>
<gene>
    <name evidence="18" type="ORF">RSO01_73220</name>
</gene>
<dbReference type="PANTHER" id="PTHR44936">
    <property type="entry name" value="SENSOR PROTEIN CREC"/>
    <property type="match status" value="1"/>
</dbReference>
<dbReference type="EC" id="2.7.13.3" evidence="3"/>
<dbReference type="GO" id="GO:0005886">
    <property type="term" value="C:plasma membrane"/>
    <property type="evidence" value="ECO:0007669"/>
    <property type="project" value="UniProtKB-SubCell"/>
</dbReference>
<feature type="domain" description="Histidine kinase" evidence="16">
    <location>
        <begin position="255"/>
        <end position="451"/>
    </location>
</feature>
<proteinExistence type="predicted"/>
<accession>A0A512NMI5</accession>
<dbReference type="InterPro" id="IPR005467">
    <property type="entry name" value="His_kinase_dom"/>
</dbReference>
<feature type="transmembrane region" description="Helical" evidence="15">
    <location>
        <begin position="25"/>
        <end position="49"/>
    </location>
</feature>
<dbReference type="Proteomes" id="UP000321058">
    <property type="component" value="Unassembled WGS sequence"/>
</dbReference>
<dbReference type="InterPro" id="IPR050980">
    <property type="entry name" value="2C_sensor_his_kinase"/>
</dbReference>
<evidence type="ECO:0000256" key="1">
    <source>
        <dbReference type="ARBA" id="ARBA00000085"/>
    </source>
</evidence>
<keyword evidence="5" id="KW-0997">Cell inner membrane</keyword>
<dbReference type="InterPro" id="IPR003660">
    <property type="entry name" value="HAMP_dom"/>
</dbReference>
<keyword evidence="8 15" id="KW-0812">Transmembrane</keyword>
<sequence>MIVAAARDLFESIARFADRHSPQTLFARALIIIVVPMLLLQALSAWWFYSQRGDNVTNRLAILLVRDLRMLIALRAEFPDDAHRAWIIRRSAQDLLLYVSFRKGIVRPFREPEYFDIAAREVQGALEADLKSPYYIDNNIGGGQMLIEIQLNDGDVMDVLVPHVRLTFGSSFAYVIAQVGLALVLFGLAIWFMHRELVPIAHLGVAADALGKGRDVPDFAFSGGTREVRNAATAFHTMRIRLRRSIQQRTEMLAGVSHDLRTPLTRMKLSLALLADSPETKELSDDVSDMERMIEGYLAFARGEGDEDPIPTDLSEILEDVAAGARRDNANVEVTWQGDMNVQLRPLAIKRCLTNLVSNALRYGTMVQLQAVRGRTSVEITIDDNGPGIPPDKYEDVFRPFFRLDESRNVDTGGVGLGLTIARDVARSHGGDVALAPSELGGLRVTVRIPI</sequence>
<evidence type="ECO:0000256" key="6">
    <source>
        <dbReference type="ARBA" id="ARBA00022553"/>
    </source>
</evidence>
<dbReference type="SMART" id="SM00388">
    <property type="entry name" value="HisKA"/>
    <property type="match status" value="1"/>
</dbReference>
<evidence type="ECO:0000313" key="19">
    <source>
        <dbReference type="Proteomes" id="UP000321058"/>
    </source>
</evidence>
<dbReference type="Gene3D" id="3.30.565.10">
    <property type="entry name" value="Histidine kinase-like ATPase, C-terminal domain"/>
    <property type="match status" value="1"/>
</dbReference>
<evidence type="ECO:0000259" key="16">
    <source>
        <dbReference type="PROSITE" id="PS50109"/>
    </source>
</evidence>
<dbReference type="SUPFAM" id="SSF55874">
    <property type="entry name" value="ATPase domain of HSP90 chaperone/DNA topoisomerase II/histidine kinase"/>
    <property type="match status" value="1"/>
</dbReference>
<name>A0A512NMI5_9HYPH</name>
<dbReference type="PROSITE" id="PS50885">
    <property type="entry name" value="HAMP"/>
    <property type="match status" value="1"/>
</dbReference>
<evidence type="ECO:0000256" key="15">
    <source>
        <dbReference type="SAM" id="Phobius"/>
    </source>
</evidence>
<evidence type="ECO:0000256" key="9">
    <source>
        <dbReference type="ARBA" id="ARBA00022741"/>
    </source>
</evidence>
<organism evidence="18 19">
    <name type="scientific">Reyranella soli</name>
    <dbReference type="NCBI Taxonomy" id="1230389"/>
    <lineage>
        <taxon>Bacteria</taxon>
        <taxon>Pseudomonadati</taxon>
        <taxon>Pseudomonadota</taxon>
        <taxon>Alphaproteobacteria</taxon>
        <taxon>Hyphomicrobiales</taxon>
        <taxon>Reyranellaceae</taxon>
        <taxon>Reyranella</taxon>
    </lineage>
</organism>
<keyword evidence="10" id="KW-0418">Kinase</keyword>
<evidence type="ECO:0000256" key="10">
    <source>
        <dbReference type="ARBA" id="ARBA00022777"/>
    </source>
</evidence>
<keyword evidence="6" id="KW-0597">Phosphoprotein</keyword>
<dbReference type="SMART" id="SM00387">
    <property type="entry name" value="HATPase_c"/>
    <property type="match status" value="1"/>
</dbReference>
<feature type="domain" description="HAMP" evidence="17">
    <location>
        <begin position="194"/>
        <end position="247"/>
    </location>
</feature>
<dbReference type="RefSeq" id="WP_147155523.1">
    <property type="nucleotide sequence ID" value="NZ_BKAJ01000152.1"/>
</dbReference>
<evidence type="ECO:0000256" key="3">
    <source>
        <dbReference type="ARBA" id="ARBA00012438"/>
    </source>
</evidence>
<evidence type="ECO:0000256" key="12">
    <source>
        <dbReference type="ARBA" id="ARBA00022989"/>
    </source>
</evidence>
<dbReference type="GO" id="GO:0005524">
    <property type="term" value="F:ATP binding"/>
    <property type="evidence" value="ECO:0007669"/>
    <property type="project" value="UniProtKB-KW"/>
</dbReference>
<evidence type="ECO:0000256" key="14">
    <source>
        <dbReference type="ARBA" id="ARBA00023136"/>
    </source>
</evidence>
<feature type="transmembrane region" description="Helical" evidence="15">
    <location>
        <begin position="172"/>
        <end position="193"/>
    </location>
</feature>
<dbReference type="GO" id="GO:0000155">
    <property type="term" value="F:phosphorelay sensor kinase activity"/>
    <property type="evidence" value="ECO:0007669"/>
    <property type="project" value="InterPro"/>
</dbReference>
<keyword evidence="9" id="KW-0547">Nucleotide-binding</keyword>
<dbReference type="Pfam" id="PF00512">
    <property type="entry name" value="HisKA"/>
    <property type="match status" value="1"/>
</dbReference>